<dbReference type="EMBL" id="PDKK01000007">
    <property type="protein sequence ID" value="RXK05247.1"/>
    <property type="molecule type" value="Genomic_DNA"/>
</dbReference>
<dbReference type="Pfam" id="PF02107">
    <property type="entry name" value="FlgH"/>
    <property type="match status" value="1"/>
</dbReference>
<dbReference type="GO" id="GO:0071973">
    <property type="term" value="P:bacterial-type flagellum-dependent cell motility"/>
    <property type="evidence" value="ECO:0007669"/>
    <property type="project" value="InterPro"/>
</dbReference>
<sequence length="228" mass="25284">MKLLFFLFVPLVFIGCVQNPEMEFTKPKEQIPREQPIVQKNKGSLYTVKGPSLFADKKDLQVGDIIQVEIDESLSSNTNNKRETSADRSTDLGAGVVTAGNGGIGKKIASTLNPLTNVGFSQTTANDNKGEVKTKLSEDFATTVSAIIQEVYQNGNYFIKARKEMLIDGQKQSLTLTGVIRPYDITSDNSVTSAQIANMQLLYEKDGEEQDVMHVPWGTRILQLFWPF</sequence>
<comment type="subcellular location">
    <subcellularLocation>
        <location evidence="2">Bacterial flagellum basal body</location>
    </subcellularLocation>
    <subcellularLocation>
        <location evidence="3">Cell outer membrane</location>
    </subcellularLocation>
</comment>
<evidence type="ECO:0000256" key="2">
    <source>
        <dbReference type="ARBA" id="ARBA00004117"/>
    </source>
</evidence>
<keyword evidence="9" id="KW-0975">Bacterial flagellum</keyword>
<accession>A0A4Q1AR39</accession>
<evidence type="ECO:0000256" key="5">
    <source>
        <dbReference type="ARBA" id="ARBA00011439"/>
    </source>
</evidence>
<evidence type="ECO:0000256" key="1">
    <source>
        <dbReference type="ARBA" id="ARBA00002591"/>
    </source>
</evidence>
<gene>
    <name evidence="12" type="ORF">CRV07_09175</name>
</gene>
<keyword evidence="10" id="KW-0998">Cell outer membrane</keyword>
<dbReference type="GO" id="GO:0003774">
    <property type="term" value="F:cytoskeletal motor activity"/>
    <property type="evidence" value="ECO:0007669"/>
    <property type="project" value="InterPro"/>
</dbReference>
<evidence type="ECO:0000313" key="12">
    <source>
        <dbReference type="EMBL" id="RXK05247.1"/>
    </source>
</evidence>
<dbReference type="Proteomes" id="UP000289758">
    <property type="component" value="Unassembled WGS sequence"/>
</dbReference>
<comment type="function">
    <text evidence="1">Assembles around the rod to form the L-ring and probably protects the motor/basal body from shearing forces during rotation.</text>
</comment>
<comment type="similarity">
    <text evidence="4">Belongs to the FlgH family.</text>
</comment>
<evidence type="ECO:0000256" key="7">
    <source>
        <dbReference type="ARBA" id="ARBA00022729"/>
    </source>
</evidence>
<keyword evidence="12" id="KW-0282">Flagellum</keyword>
<reference evidence="12 13" key="1">
    <citation type="submission" date="2017-10" db="EMBL/GenBank/DDBJ databases">
        <title>Genomics of the genus Arcobacter.</title>
        <authorList>
            <person name="Perez-Cataluna A."/>
            <person name="Figueras M.J."/>
        </authorList>
    </citation>
    <scope>NUCLEOTIDE SEQUENCE [LARGE SCALE GENOMIC DNA]</scope>
    <source>
        <strain evidence="12 13">CECT 8441</strain>
    </source>
</reference>
<comment type="caution">
    <text evidence="12">The sequence shown here is derived from an EMBL/GenBank/DDBJ whole genome shotgun (WGS) entry which is preliminary data.</text>
</comment>
<dbReference type="GO" id="GO:0009427">
    <property type="term" value="C:bacterial-type flagellum basal body, distal rod, L ring"/>
    <property type="evidence" value="ECO:0007669"/>
    <property type="project" value="InterPro"/>
</dbReference>
<name>A0A4Q1AR39_9BACT</name>
<evidence type="ECO:0000256" key="9">
    <source>
        <dbReference type="ARBA" id="ARBA00023143"/>
    </source>
</evidence>
<evidence type="ECO:0000256" key="11">
    <source>
        <dbReference type="ARBA" id="ARBA00032876"/>
    </source>
</evidence>
<dbReference type="InterPro" id="IPR000527">
    <property type="entry name" value="Flag_Lring"/>
</dbReference>
<dbReference type="AlphaFoldDB" id="A0A4Q1AR39"/>
<evidence type="ECO:0000256" key="4">
    <source>
        <dbReference type="ARBA" id="ARBA00006929"/>
    </source>
</evidence>
<dbReference type="GO" id="GO:0009279">
    <property type="term" value="C:cell outer membrane"/>
    <property type="evidence" value="ECO:0007669"/>
    <property type="project" value="UniProtKB-SubCell"/>
</dbReference>
<keyword evidence="8" id="KW-0472">Membrane</keyword>
<dbReference type="PANTHER" id="PTHR34933">
    <property type="entry name" value="FLAGELLAR L-RING PROTEIN"/>
    <property type="match status" value="1"/>
</dbReference>
<protein>
    <recommendedName>
        <fullName evidence="6">Flagellar L-ring protein</fullName>
    </recommendedName>
    <alternativeName>
        <fullName evidence="11">Basal body L-ring protein</fullName>
    </alternativeName>
</protein>
<evidence type="ECO:0000313" key="13">
    <source>
        <dbReference type="Proteomes" id="UP000289758"/>
    </source>
</evidence>
<comment type="subunit">
    <text evidence="5">The basal body constitutes a major portion of the flagellar organelle and consists of four rings (L,P,S, and M) mounted on a central rod.</text>
</comment>
<evidence type="ECO:0000256" key="10">
    <source>
        <dbReference type="ARBA" id="ARBA00023237"/>
    </source>
</evidence>
<keyword evidence="7" id="KW-0732">Signal</keyword>
<dbReference type="PANTHER" id="PTHR34933:SF1">
    <property type="entry name" value="FLAGELLAR L-RING PROTEIN"/>
    <property type="match status" value="1"/>
</dbReference>
<dbReference type="PROSITE" id="PS51257">
    <property type="entry name" value="PROKAR_LIPOPROTEIN"/>
    <property type="match status" value="1"/>
</dbReference>
<proteinExistence type="inferred from homology"/>
<dbReference type="PRINTS" id="PR01008">
    <property type="entry name" value="FLGLRINGFLGH"/>
</dbReference>
<organism evidence="12 13">
    <name type="scientific">Halarcobacter ebronensis</name>
    <dbReference type="NCBI Taxonomy" id="1462615"/>
    <lineage>
        <taxon>Bacteria</taxon>
        <taxon>Pseudomonadati</taxon>
        <taxon>Campylobacterota</taxon>
        <taxon>Epsilonproteobacteria</taxon>
        <taxon>Campylobacterales</taxon>
        <taxon>Arcobacteraceae</taxon>
        <taxon>Halarcobacter</taxon>
    </lineage>
</organism>
<keyword evidence="12" id="KW-0966">Cell projection</keyword>
<evidence type="ECO:0000256" key="3">
    <source>
        <dbReference type="ARBA" id="ARBA00004442"/>
    </source>
</evidence>
<evidence type="ECO:0000256" key="6">
    <source>
        <dbReference type="ARBA" id="ARBA00016940"/>
    </source>
</evidence>
<keyword evidence="12" id="KW-0969">Cilium</keyword>
<evidence type="ECO:0000256" key="8">
    <source>
        <dbReference type="ARBA" id="ARBA00023136"/>
    </source>
</evidence>
<dbReference type="OrthoDB" id="9789227at2"/>
<keyword evidence="13" id="KW-1185">Reference proteome</keyword>